<sequence>MNGERKKKGMEEEAEGTDSQEPLHEPNEVEDEDGFLLEVVAARIDLHRRLDTQAACKDTGTDFQGGTPVSTDEKQSEALSGPCVLMGKTLPGPNPSGNSGRAPVSEPGAYAEGGINCEGTPNVGSTRSTDNNLEDGAMTTSAICDTGLESVSIVVRADPVDEADLPHAVEWTTEMANNEQNGSCFKLFVCGALLVMVAVVVLALSQADNGNPASLDAAGTGSQSKEPTMSPIEQTTYSPSMIPSELLLLDLPDYTIEAILADAHSPQARAFHWLRQDPYLTNYTQNRRHVRMGLAAFYYSTGGDDSWIENDKWLVYDEHECDWLSHLRKMQFWGGPGDPCDQQRNFQELVLSSNGLAGSIPEEIALLSSHIGTIGLIDEPMLQGPLPSTLGLLSNLSNGLRLDNVAITGFIPSELGLMTSTRHLTFRNTLLQGALPSEIGLFNAPFQFFGRGRRVGTTIDLSQNKHLSSRLPSEIGLVSNLVWLNIVGSKIEPPLDFPTEIGLLEHLSHMVIESTSYEGTLPTELGDLQSLEVLEMKDNSFYGSVPSELGHLQGLEVLSLSYNRLSSTLPTTMEHLGTLRSLKLDGNPSLSGSLPDSLFTNLVNLTTLLIEGTRLTGSIPEASCVRLLDYNIECPLVCGCECSCSTP</sequence>
<evidence type="ECO:0000313" key="8">
    <source>
        <dbReference type="Proteomes" id="UP001153069"/>
    </source>
</evidence>
<keyword evidence="1" id="KW-0433">Leucine-rich repeat</keyword>
<evidence type="ECO:0000256" key="4">
    <source>
        <dbReference type="ARBA" id="ARBA00022840"/>
    </source>
</evidence>
<dbReference type="FunFam" id="3.80.10.10:FF:000383">
    <property type="entry name" value="Leucine-rich repeat receptor protein kinase EMS1"/>
    <property type="match status" value="1"/>
</dbReference>
<evidence type="ECO:0000256" key="1">
    <source>
        <dbReference type="ARBA" id="ARBA00022614"/>
    </source>
</evidence>
<dbReference type="PANTHER" id="PTHR48056">
    <property type="entry name" value="LRR RECEPTOR-LIKE SERINE/THREONINE-PROTEIN KINASE-RELATED"/>
    <property type="match status" value="1"/>
</dbReference>
<keyword evidence="8" id="KW-1185">Reference proteome</keyword>
<dbReference type="AlphaFoldDB" id="A0A9N8H5X6"/>
<feature type="compositionally biased region" description="Polar residues" evidence="5">
    <location>
        <begin position="122"/>
        <end position="131"/>
    </location>
</feature>
<gene>
    <name evidence="7" type="ORF">SEMRO_98_G050360.1</name>
</gene>
<keyword evidence="4" id="KW-0067">ATP-binding</keyword>
<keyword evidence="6" id="KW-0472">Membrane</keyword>
<dbReference type="PANTHER" id="PTHR48056:SF81">
    <property type="entry name" value="RECEPTOR PROTEIN-TYROSINE KINASE CEPR1"/>
    <property type="match status" value="1"/>
</dbReference>
<dbReference type="InterPro" id="IPR032675">
    <property type="entry name" value="LRR_dom_sf"/>
</dbReference>
<name>A0A9N8H5X6_9STRA</name>
<evidence type="ECO:0000256" key="2">
    <source>
        <dbReference type="ARBA" id="ARBA00022737"/>
    </source>
</evidence>
<keyword evidence="2" id="KW-0677">Repeat</keyword>
<evidence type="ECO:0000313" key="7">
    <source>
        <dbReference type="EMBL" id="CAB9501027.1"/>
    </source>
</evidence>
<feature type="compositionally biased region" description="Polar residues" evidence="5">
    <location>
        <begin position="220"/>
        <end position="236"/>
    </location>
</feature>
<dbReference type="SUPFAM" id="SSF52047">
    <property type="entry name" value="RNI-like"/>
    <property type="match status" value="1"/>
</dbReference>
<dbReference type="OrthoDB" id="206948at2759"/>
<feature type="region of interest" description="Disordered" evidence="5">
    <location>
        <begin position="1"/>
        <end position="32"/>
    </location>
</feature>
<feature type="region of interest" description="Disordered" evidence="5">
    <location>
        <begin position="215"/>
        <end position="236"/>
    </location>
</feature>
<dbReference type="Gene3D" id="3.80.10.10">
    <property type="entry name" value="Ribonuclease Inhibitor"/>
    <property type="match status" value="2"/>
</dbReference>
<evidence type="ECO:0000256" key="3">
    <source>
        <dbReference type="ARBA" id="ARBA00022741"/>
    </source>
</evidence>
<dbReference type="Pfam" id="PF13855">
    <property type="entry name" value="LRR_8"/>
    <property type="match status" value="1"/>
</dbReference>
<dbReference type="InterPro" id="IPR050647">
    <property type="entry name" value="Plant_LRR-RLKs"/>
</dbReference>
<feature type="region of interest" description="Disordered" evidence="5">
    <location>
        <begin position="114"/>
        <end position="134"/>
    </location>
</feature>
<proteinExistence type="predicted"/>
<evidence type="ECO:0000256" key="5">
    <source>
        <dbReference type="SAM" id="MobiDB-lite"/>
    </source>
</evidence>
<reference evidence="7" key="1">
    <citation type="submission" date="2020-06" db="EMBL/GenBank/DDBJ databases">
        <authorList>
            <consortium name="Plant Systems Biology data submission"/>
        </authorList>
    </citation>
    <scope>NUCLEOTIDE SEQUENCE</scope>
    <source>
        <strain evidence="7">D6</strain>
    </source>
</reference>
<comment type="caution">
    <text evidence="7">The sequence shown here is derived from an EMBL/GenBank/DDBJ whole genome shotgun (WGS) entry which is preliminary data.</text>
</comment>
<keyword evidence="6" id="KW-0812">Transmembrane</keyword>
<dbReference type="Proteomes" id="UP001153069">
    <property type="component" value="Unassembled WGS sequence"/>
</dbReference>
<evidence type="ECO:0000256" key="6">
    <source>
        <dbReference type="SAM" id="Phobius"/>
    </source>
</evidence>
<keyword evidence="6" id="KW-1133">Transmembrane helix</keyword>
<dbReference type="EMBL" id="CAICTM010000097">
    <property type="protein sequence ID" value="CAB9501027.1"/>
    <property type="molecule type" value="Genomic_DNA"/>
</dbReference>
<protein>
    <submittedName>
        <fullName evidence="7">Leucine Rich Repeat</fullName>
    </submittedName>
</protein>
<dbReference type="InterPro" id="IPR001611">
    <property type="entry name" value="Leu-rich_rpt"/>
</dbReference>
<organism evidence="7 8">
    <name type="scientific">Seminavis robusta</name>
    <dbReference type="NCBI Taxonomy" id="568900"/>
    <lineage>
        <taxon>Eukaryota</taxon>
        <taxon>Sar</taxon>
        <taxon>Stramenopiles</taxon>
        <taxon>Ochrophyta</taxon>
        <taxon>Bacillariophyta</taxon>
        <taxon>Bacillariophyceae</taxon>
        <taxon>Bacillariophycidae</taxon>
        <taxon>Naviculales</taxon>
        <taxon>Naviculaceae</taxon>
        <taxon>Seminavis</taxon>
    </lineage>
</organism>
<feature type="transmembrane region" description="Helical" evidence="6">
    <location>
        <begin position="184"/>
        <end position="204"/>
    </location>
</feature>
<keyword evidence="3" id="KW-0547">Nucleotide-binding</keyword>
<accession>A0A9N8H5X6</accession>